<keyword evidence="8" id="KW-0804">Transcription</keyword>
<evidence type="ECO:0000256" key="4">
    <source>
        <dbReference type="ARBA" id="ARBA00022771"/>
    </source>
</evidence>
<evidence type="ECO:0000256" key="10">
    <source>
        <dbReference type="PROSITE-ProRule" id="PRU00042"/>
    </source>
</evidence>
<accession>A0A158Q5M9</accession>
<keyword evidence="6" id="KW-0805">Transcription regulation</keyword>
<evidence type="ECO:0000313" key="12">
    <source>
        <dbReference type="EMBL" id="VDN52005.1"/>
    </source>
</evidence>
<dbReference type="InterPro" id="IPR036236">
    <property type="entry name" value="Znf_C2H2_sf"/>
</dbReference>
<evidence type="ECO:0000313" key="13">
    <source>
        <dbReference type="Proteomes" id="UP000038040"/>
    </source>
</evidence>
<dbReference type="Pfam" id="PF00096">
    <property type="entry name" value="zf-C2H2"/>
    <property type="match status" value="3"/>
</dbReference>
<sequence length="444" mass="50872">MNIACDNECTSGLLDDIHLENNFGDGDFYDSSIAFDIHPICSDDFLLNVEETITSTENLNNLNDFVYLDGLNNGSFSCARTLNWTKNSRTNTHKAVSPIKNDFGNAKQLDIDEYADIQDFVSRKLDVHRIESRGNIPSFKSCGPWKQRRVQIKTIGGEYEANVWVAGNPHGRANVLSSTIVKSQKSCNGSLFHWDLIDLEANHSMKEMLSKIREPNLTLAETNISNNETPVISNSELNLGLIRFSRSSDLMRTTDKNVDDKHNAKIDREKFQKASNRLCEFKFSKNRRSNPQRVAKSVRMIKLHRVQDNFSSVEKSSLKKVPCPFENCNKLFKNCAALRKHVIFHRPPSHVCLDCGRAFVERSKLRRHQLVHTGEKPFQCNFEGCGKRFSLDFNLKTHQRLHFGDKPYLCSHCEKTFAQSTNLKSHLKTHAKRKRFGLDFRRVS</sequence>
<dbReference type="OrthoDB" id="5862433at2759"/>
<feature type="domain" description="C2H2-type" evidence="11">
    <location>
        <begin position="350"/>
        <end position="377"/>
    </location>
</feature>
<dbReference type="SMART" id="SM00355">
    <property type="entry name" value="ZnF_C2H2"/>
    <property type="match status" value="4"/>
</dbReference>
<dbReference type="GO" id="GO:0000785">
    <property type="term" value="C:chromatin"/>
    <property type="evidence" value="ECO:0007669"/>
    <property type="project" value="TreeGrafter"/>
</dbReference>
<feature type="domain" description="C2H2-type" evidence="11">
    <location>
        <begin position="378"/>
        <end position="407"/>
    </location>
</feature>
<dbReference type="FunFam" id="3.30.160.60:FF:000060">
    <property type="entry name" value="zinc finger protein 436"/>
    <property type="match status" value="1"/>
</dbReference>
<keyword evidence="5" id="KW-0862">Zinc</keyword>
<keyword evidence="2" id="KW-0479">Metal-binding</keyword>
<keyword evidence="3" id="KW-0677">Repeat</keyword>
<dbReference type="FunFam" id="3.30.160.60:FF:000104">
    <property type="entry name" value="Transcriptional repressor protein YY1"/>
    <property type="match status" value="1"/>
</dbReference>
<dbReference type="PANTHER" id="PTHR14003:SF19">
    <property type="entry name" value="YY2 TRANSCRIPTION FACTOR"/>
    <property type="match status" value="1"/>
</dbReference>
<evidence type="ECO:0000313" key="15">
    <source>
        <dbReference type="WBParaSite" id="DME_0000778101-mRNA-1"/>
    </source>
</evidence>
<evidence type="ECO:0000256" key="5">
    <source>
        <dbReference type="ARBA" id="ARBA00022833"/>
    </source>
</evidence>
<gene>
    <name evidence="12" type="ORF">DME_LOCUS1978</name>
</gene>
<dbReference type="Proteomes" id="UP000038040">
    <property type="component" value="Unplaced"/>
</dbReference>
<evidence type="ECO:0000256" key="2">
    <source>
        <dbReference type="ARBA" id="ARBA00022723"/>
    </source>
</evidence>
<dbReference type="GO" id="GO:0031519">
    <property type="term" value="C:PcG protein complex"/>
    <property type="evidence" value="ECO:0007669"/>
    <property type="project" value="TreeGrafter"/>
</dbReference>
<organism evidence="13 15">
    <name type="scientific">Dracunculus medinensis</name>
    <name type="common">Guinea worm</name>
    <dbReference type="NCBI Taxonomy" id="318479"/>
    <lineage>
        <taxon>Eukaryota</taxon>
        <taxon>Metazoa</taxon>
        <taxon>Ecdysozoa</taxon>
        <taxon>Nematoda</taxon>
        <taxon>Chromadorea</taxon>
        <taxon>Rhabditida</taxon>
        <taxon>Spirurina</taxon>
        <taxon>Dracunculoidea</taxon>
        <taxon>Dracunculidae</taxon>
        <taxon>Dracunculus</taxon>
    </lineage>
</organism>
<dbReference type="Gene3D" id="3.30.160.60">
    <property type="entry name" value="Classic Zinc Finger"/>
    <property type="match status" value="3"/>
</dbReference>
<proteinExistence type="predicted"/>
<dbReference type="WBParaSite" id="DME_0000778101-mRNA-1">
    <property type="protein sequence ID" value="DME_0000778101-mRNA-1"/>
    <property type="gene ID" value="DME_0000778101"/>
</dbReference>
<evidence type="ECO:0000313" key="14">
    <source>
        <dbReference type="Proteomes" id="UP000274756"/>
    </source>
</evidence>
<evidence type="ECO:0000256" key="6">
    <source>
        <dbReference type="ARBA" id="ARBA00023015"/>
    </source>
</evidence>
<dbReference type="GO" id="GO:0000981">
    <property type="term" value="F:DNA-binding transcription factor activity, RNA polymerase II-specific"/>
    <property type="evidence" value="ECO:0007669"/>
    <property type="project" value="TreeGrafter"/>
</dbReference>
<feature type="domain" description="C2H2-type" evidence="11">
    <location>
        <begin position="408"/>
        <end position="435"/>
    </location>
</feature>
<dbReference type="EMBL" id="UYYG01000040">
    <property type="protein sequence ID" value="VDN52005.1"/>
    <property type="molecule type" value="Genomic_DNA"/>
</dbReference>
<keyword evidence="14" id="KW-1185">Reference proteome</keyword>
<evidence type="ECO:0000256" key="7">
    <source>
        <dbReference type="ARBA" id="ARBA00023125"/>
    </source>
</evidence>
<dbReference type="PROSITE" id="PS00028">
    <property type="entry name" value="ZINC_FINGER_C2H2_1"/>
    <property type="match status" value="3"/>
</dbReference>
<reference evidence="12 14" key="2">
    <citation type="submission" date="2018-11" db="EMBL/GenBank/DDBJ databases">
        <authorList>
            <consortium name="Pathogen Informatics"/>
        </authorList>
    </citation>
    <scope>NUCLEOTIDE SEQUENCE [LARGE SCALE GENOMIC DNA]</scope>
</reference>
<comment type="subcellular location">
    <subcellularLocation>
        <location evidence="1">Nucleus</location>
    </subcellularLocation>
</comment>
<dbReference type="STRING" id="318479.A0A158Q5M9"/>
<evidence type="ECO:0000256" key="8">
    <source>
        <dbReference type="ARBA" id="ARBA00023163"/>
    </source>
</evidence>
<dbReference type="InterPro" id="IPR013087">
    <property type="entry name" value="Znf_C2H2_type"/>
</dbReference>
<dbReference type="GO" id="GO:0000978">
    <property type="term" value="F:RNA polymerase II cis-regulatory region sequence-specific DNA binding"/>
    <property type="evidence" value="ECO:0007669"/>
    <property type="project" value="TreeGrafter"/>
</dbReference>
<keyword evidence="4 10" id="KW-0863">Zinc-finger</keyword>
<dbReference type="GO" id="GO:0008270">
    <property type="term" value="F:zinc ion binding"/>
    <property type="evidence" value="ECO:0007669"/>
    <property type="project" value="UniProtKB-KW"/>
</dbReference>
<keyword evidence="7" id="KW-0238">DNA-binding</keyword>
<dbReference type="PROSITE" id="PS50157">
    <property type="entry name" value="ZINC_FINGER_C2H2_2"/>
    <property type="match status" value="3"/>
</dbReference>
<reference evidence="15" key="1">
    <citation type="submission" date="2016-04" db="UniProtKB">
        <authorList>
            <consortium name="WormBaseParasite"/>
        </authorList>
    </citation>
    <scope>IDENTIFICATION</scope>
</reference>
<evidence type="ECO:0000256" key="1">
    <source>
        <dbReference type="ARBA" id="ARBA00004123"/>
    </source>
</evidence>
<evidence type="ECO:0000256" key="9">
    <source>
        <dbReference type="ARBA" id="ARBA00023242"/>
    </source>
</evidence>
<dbReference type="GO" id="GO:0005667">
    <property type="term" value="C:transcription regulator complex"/>
    <property type="evidence" value="ECO:0007669"/>
    <property type="project" value="TreeGrafter"/>
</dbReference>
<evidence type="ECO:0000259" key="11">
    <source>
        <dbReference type="PROSITE" id="PS50157"/>
    </source>
</evidence>
<dbReference type="FunFam" id="3.30.160.60:FF:000736">
    <property type="entry name" value="Zinc finger protein 423"/>
    <property type="match status" value="1"/>
</dbReference>
<name>A0A158Q5M9_DRAME</name>
<dbReference type="Proteomes" id="UP000274756">
    <property type="component" value="Unassembled WGS sequence"/>
</dbReference>
<keyword evidence="9" id="KW-0539">Nucleus</keyword>
<evidence type="ECO:0000256" key="3">
    <source>
        <dbReference type="ARBA" id="ARBA00022737"/>
    </source>
</evidence>
<dbReference type="SUPFAM" id="SSF57667">
    <property type="entry name" value="beta-beta-alpha zinc fingers"/>
    <property type="match status" value="2"/>
</dbReference>
<dbReference type="AlphaFoldDB" id="A0A158Q5M9"/>
<dbReference type="PANTHER" id="PTHR14003">
    <property type="entry name" value="TRANSCRIPTIONAL REPRESSOR PROTEIN YY"/>
    <property type="match status" value="1"/>
</dbReference>
<protein>
    <submittedName>
        <fullName evidence="15">Zinc finger protein</fullName>
    </submittedName>
</protein>